<sequence>MMRSTTCGSVMVPHAVCVCDLSCFHFVCLAGVWRGGRRALSGGGAASRCFGGVCCRLLLLLPYLVMAVLVSGPGEGLAVLNAVRDGLSKSVASAAERCCVCVSRPHRPAANGGGVRVPYAGVFFA</sequence>
<protein>
    <submittedName>
        <fullName evidence="2">Uncharacterized protein</fullName>
    </submittedName>
</protein>
<evidence type="ECO:0000256" key="1">
    <source>
        <dbReference type="SAM" id="Phobius"/>
    </source>
</evidence>
<keyword evidence="1" id="KW-1133">Transmembrane helix</keyword>
<keyword evidence="1" id="KW-0472">Membrane</keyword>
<reference evidence="2 3" key="1">
    <citation type="journal article" date="2023" name="Commun. Biol.">
        <title>Reorganization of the ancestral sex-determining regions during the evolution of trioecy in Pleodorina starrii.</title>
        <authorList>
            <person name="Takahashi K."/>
            <person name="Suzuki S."/>
            <person name="Kawai-Toyooka H."/>
            <person name="Yamamoto K."/>
            <person name="Hamaji T."/>
            <person name="Ootsuki R."/>
            <person name="Yamaguchi H."/>
            <person name="Kawachi M."/>
            <person name="Higashiyama T."/>
            <person name="Nozaki H."/>
        </authorList>
    </citation>
    <scope>NUCLEOTIDE SEQUENCE [LARGE SCALE GENOMIC DNA]</scope>
    <source>
        <strain evidence="2 3">NIES-4479</strain>
    </source>
</reference>
<evidence type="ECO:0000313" key="3">
    <source>
        <dbReference type="Proteomes" id="UP001165080"/>
    </source>
</evidence>
<comment type="caution">
    <text evidence="2">The sequence shown here is derived from an EMBL/GenBank/DDBJ whole genome shotgun (WGS) entry which is preliminary data.</text>
</comment>
<dbReference type="AlphaFoldDB" id="A0A9W6BT00"/>
<keyword evidence="1" id="KW-0812">Transmembrane</keyword>
<name>A0A9W6BT00_9CHLO</name>
<feature type="transmembrane region" description="Helical" evidence="1">
    <location>
        <begin position="45"/>
        <end position="70"/>
    </location>
</feature>
<proteinExistence type="predicted"/>
<accession>A0A9W6BT00</accession>
<dbReference type="EMBL" id="BRXU01000019">
    <property type="protein sequence ID" value="GLC57684.1"/>
    <property type="molecule type" value="Genomic_DNA"/>
</dbReference>
<gene>
    <name evidence="2" type="primary">PLEST002618</name>
    <name evidence="2" type="ORF">PLESTB_001253400</name>
</gene>
<evidence type="ECO:0000313" key="2">
    <source>
        <dbReference type="EMBL" id="GLC57684.1"/>
    </source>
</evidence>
<feature type="transmembrane region" description="Helical" evidence="1">
    <location>
        <begin position="12"/>
        <end position="33"/>
    </location>
</feature>
<keyword evidence="3" id="KW-1185">Reference proteome</keyword>
<dbReference type="Proteomes" id="UP001165080">
    <property type="component" value="Unassembled WGS sequence"/>
</dbReference>
<organism evidence="2 3">
    <name type="scientific">Pleodorina starrii</name>
    <dbReference type="NCBI Taxonomy" id="330485"/>
    <lineage>
        <taxon>Eukaryota</taxon>
        <taxon>Viridiplantae</taxon>
        <taxon>Chlorophyta</taxon>
        <taxon>core chlorophytes</taxon>
        <taxon>Chlorophyceae</taxon>
        <taxon>CS clade</taxon>
        <taxon>Chlamydomonadales</taxon>
        <taxon>Volvocaceae</taxon>
        <taxon>Pleodorina</taxon>
    </lineage>
</organism>